<feature type="coiled-coil region" evidence="12">
    <location>
        <begin position="552"/>
        <end position="586"/>
    </location>
</feature>
<evidence type="ECO:0000256" key="13">
    <source>
        <dbReference type="SAM" id="MobiDB-lite"/>
    </source>
</evidence>
<dbReference type="PROSITE" id="PS00028">
    <property type="entry name" value="ZINC_FINGER_C2H2_1"/>
    <property type="match status" value="5"/>
</dbReference>
<evidence type="ECO:0000256" key="7">
    <source>
        <dbReference type="ARBA" id="ARBA00023125"/>
    </source>
</evidence>
<feature type="domain" description="THAP-type" evidence="15">
    <location>
        <begin position="1"/>
        <end position="85"/>
    </location>
</feature>
<evidence type="ECO:0000256" key="1">
    <source>
        <dbReference type="ARBA" id="ARBA00004123"/>
    </source>
</evidence>
<dbReference type="EMBL" id="KQ978331">
    <property type="protein sequence ID" value="KYM95065.1"/>
    <property type="molecule type" value="Genomic_DNA"/>
</dbReference>
<dbReference type="InterPro" id="IPR036236">
    <property type="entry name" value="Znf_C2H2_sf"/>
</dbReference>
<feature type="domain" description="C2H2-type" evidence="14">
    <location>
        <begin position="230"/>
        <end position="258"/>
    </location>
</feature>
<dbReference type="PANTHER" id="PTHR24399">
    <property type="entry name" value="ZINC FINGER AND BTB DOMAIN-CONTAINING"/>
    <property type="match status" value="1"/>
</dbReference>
<proteinExistence type="predicted"/>
<keyword evidence="4 10" id="KW-0863">Zinc-finger</keyword>
<dbReference type="PROSITE" id="PS50157">
    <property type="entry name" value="ZINC_FINGER_C2H2_2"/>
    <property type="match status" value="4"/>
</dbReference>
<keyword evidence="6" id="KW-0805">Transcription regulation</keyword>
<keyword evidence="5" id="KW-0862">Zinc</keyword>
<dbReference type="STRING" id="456900.A0A151I8U6"/>
<dbReference type="PROSITE" id="PS51021">
    <property type="entry name" value="BAR"/>
    <property type="match status" value="1"/>
</dbReference>
<reference evidence="17 18" key="1">
    <citation type="submission" date="2016-03" db="EMBL/GenBank/DDBJ databases">
        <title>Cyphomyrmex costatus WGS genome.</title>
        <authorList>
            <person name="Nygaard S."/>
            <person name="Hu H."/>
            <person name="Boomsma J."/>
            <person name="Zhang G."/>
        </authorList>
    </citation>
    <scope>NUCLEOTIDE SEQUENCE [LARGE SCALE GENOMIC DNA]</scope>
    <source>
        <strain evidence="17">MS0001</strain>
        <tissue evidence="17">Whole body</tissue>
    </source>
</reference>
<dbReference type="GO" id="GO:0005737">
    <property type="term" value="C:cytoplasm"/>
    <property type="evidence" value="ECO:0007669"/>
    <property type="project" value="InterPro"/>
</dbReference>
<feature type="domain" description="C2H2-type" evidence="14">
    <location>
        <begin position="258"/>
        <end position="285"/>
    </location>
</feature>
<dbReference type="InterPro" id="IPR027267">
    <property type="entry name" value="AH/BAR_dom_sf"/>
</dbReference>
<evidence type="ECO:0000259" key="14">
    <source>
        <dbReference type="PROSITE" id="PS50157"/>
    </source>
</evidence>
<dbReference type="SUPFAM" id="SSF57667">
    <property type="entry name" value="beta-beta-alpha zinc fingers"/>
    <property type="match status" value="4"/>
</dbReference>
<evidence type="ECO:0000259" key="16">
    <source>
        <dbReference type="PROSITE" id="PS51021"/>
    </source>
</evidence>
<sequence length="670" mass="78899">MSDCQIKTCINNYRTKESRIIHFHRFPKKSALLSEWKKACGRQDVNVKNGRICSSHFESTAYKEYQLDQLPKKRRLKHNAVPTLNLELSFNEDLDKSAIVSDTVMNTVKSKEQIEALTSRHSLNLNEQITPHKTPVSSMSGNLPKNFLDKSPTEIGENRPVESRENKSLEKQCVNDNNRREYEIRENEIGREQQNEKERNKISKHLYKEDQDAGSQSEQKVNTKDRFKIYECDHCDYAFLLYEMLVLHIQRVHRNRQYECSNCKKRFFILSDLHKHLYTHLKKKRFSCSICQKEFIRMSQLQRHKKIHTMANEMYYACQHCSNKFSSIEEWKKHENLEHKTMQLFQCDICYHFVYKQSLQQHMMLHEGNPFTCNYCSEIFNTKSLLNQHLLTHIGIRPHVCEVCLKTNPLKKNYLTQRPTSAPPLLSYAEDKELDVVVQKLIYVESAIRKLTKEMKKYIGALTNLDRADQRLSTNLINCGLAQNNNECRRIVEEYYSVATQVGKNVQEISSLCHKTFIEPLKKFRNEFITIAAAVAKREDLVTTWKYVYNRVKKLQEKKDRTANHIAKLERERRAEEAAAKELKTIHAQLLTELPTFLGKRLEYINPSIHAVIMIQLNYYGHGTQLYTQLMPIQYSFEFTSSTIVPEEEHQRVINIELNRLRALTIVKNH</sequence>
<dbReference type="PANTHER" id="PTHR24399:SF70">
    <property type="entry name" value="C2H2-TYPE DOMAIN-CONTAINING PROTEIN"/>
    <property type="match status" value="1"/>
</dbReference>
<evidence type="ECO:0000259" key="15">
    <source>
        <dbReference type="PROSITE" id="PS50950"/>
    </source>
</evidence>
<feature type="domain" description="C2H2-type" evidence="14">
    <location>
        <begin position="371"/>
        <end position="398"/>
    </location>
</feature>
<evidence type="ECO:0000256" key="11">
    <source>
        <dbReference type="PROSITE-ProRule" id="PRU00309"/>
    </source>
</evidence>
<dbReference type="Gene3D" id="1.20.1270.60">
    <property type="entry name" value="Arfaptin homology (AH) domain/BAR domain"/>
    <property type="match status" value="1"/>
</dbReference>
<gene>
    <name evidence="17" type="ORF">ALC62_14284</name>
</gene>
<evidence type="ECO:0000256" key="4">
    <source>
        <dbReference type="ARBA" id="ARBA00022771"/>
    </source>
</evidence>
<comment type="subcellular location">
    <subcellularLocation>
        <location evidence="1">Nucleus</location>
    </subcellularLocation>
</comment>
<feature type="domain" description="C2H2-type" evidence="14">
    <location>
        <begin position="286"/>
        <end position="313"/>
    </location>
</feature>
<evidence type="ECO:0000256" key="6">
    <source>
        <dbReference type="ARBA" id="ARBA00023015"/>
    </source>
</evidence>
<dbReference type="Pfam" id="PF05485">
    <property type="entry name" value="THAP"/>
    <property type="match status" value="1"/>
</dbReference>
<feature type="domain" description="BAR" evidence="16">
    <location>
        <begin position="419"/>
        <end position="643"/>
    </location>
</feature>
<dbReference type="GO" id="GO:0008270">
    <property type="term" value="F:zinc ion binding"/>
    <property type="evidence" value="ECO:0007669"/>
    <property type="project" value="UniProtKB-KW"/>
</dbReference>
<evidence type="ECO:0000256" key="8">
    <source>
        <dbReference type="ARBA" id="ARBA00023163"/>
    </source>
</evidence>
<dbReference type="Pfam" id="PF00096">
    <property type="entry name" value="zf-C2H2"/>
    <property type="match status" value="2"/>
</dbReference>
<keyword evidence="2" id="KW-0479">Metal-binding</keyword>
<dbReference type="SMART" id="SM00355">
    <property type="entry name" value="ZnF_C2H2"/>
    <property type="match status" value="6"/>
</dbReference>
<dbReference type="Proteomes" id="UP000078542">
    <property type="component" value="Unassembled WGS sequence"/>
</dbReference>
<dbReference type="GO" id="GO:0001227">
    <property type="term" value="F:DNA-binding transcription repressor activity, RNA polymerase II-specific"/>
    <property type="evidence" value="ECO:0007669"/>
    <property type="project" value="TreeGrafter"/>
</dbReference>
<keyword evidence="9" id="KW-0539">Nucleus</keyword>
<evidence type="ECO:0000256" key="10">
    <source>
        <dbReference type="PROSITE-ProRule" id="PRU00042"/>
    </source>
</evidence>
<dbReference type="InterPro" id="IPR038441">
    <property type="entry name" value="THAP_Znf_sf"/>
</dbReference>
<dbReference type="InterPro" id="IPR013087">
    <property type="entry name" value="Znf_C2H2_type"/>
</dbReference>
<keyword evidence="18" id="KW-1185">Reference proteome</keyword>
<name>A0A151I8U6_9HYME</name>
<keyword evidence="12" id="KW-0175">Coiled coil</keyword>
<dbReference type="InterPro" id="IPR004148">
    <property type="entry name" value="BAR_dom"/>
</dbReference>
<accession>A0A151I8U6</accession>
<dbReference type="Gene3D" id="6.20.210.20">
    <property type="entry name" value="THAP domain"/>
    <property type="match status" value="1"/>
</dbReference>
<dbReference type="GO" id="GO:0005654">
    <property type="term" value="C:nucleoplasm"/>
    <property type="evidence" value="ECO:0007669"/>
    <property type="project" value="TreeGrafter"/>
</dbReference>
<keyword evidence="3" id="KW-0677">Repeat</keyword>
<dbReference type="SMART" id="SM00721">
    <property type="entry name" value="BAR"/>
    <property type="match status" value="1"/>
</dbReference>
<dbReference type="InterPro" id="IPR006612">
    <property type="entry name" value="THAP_Znf"/>
</dbReference>
<dbReference type="SUPFAM" id="SSF57716">
    <property type="entry name" value="Glucocorticoid receptor-like (DNA-binding domain)"/>
    <property type="match status" value="1"/>
</dbReference>
<evidence type="ECO:0000313" key="17">
    <source>
        <dbReference type="EMBL" id="KYM95065.1"/>
    </source>
</evidence>
<organism evidence="17 18">
    <name type="scientific">Cyphomyrmex costatus</name>
    <dbReference type="NCBI Taxonomy" id="456900"/>
    <lineage>
        <taxon>Eukaryota</taxon>
        <taxon>Metazoa</taxon>
        <taxon>Ecdysozoa</taxon>
        <taxon>Arthropoda</taxon>
        <taxon>Hexapoda</taxon>
        <taxon>Insecta</taxon>
        <taxon>Pterygota</taxon>
        <taxon>Neoptera</taxon>
        <taxon>Endopterygota</taxon>
        <taxon>Hymenoptera</taxon>
        <taxon>Apocrita</taxon>
        <taxon>Aculeata</taxon>
        <taxon>Formicoidea</taxon>
        <taxon>Formicidae</taxon>
        <taxon>Myrmicinae</taxon>
        <taxon>Cyphomyrmex</taxon>
    </lineage>
</organism>
<dbReference type="AlphaFoldDB" id="A0A151I8U6"/>
<evidence type="ECO:0000256" key="9">
    <source>
        <dbReference type="ARBA" id="ARBA00023242"/>
    </source>
</evidence>
<dbReference type="PROSITE" id="PS50950">
    <property type="entry name" value="ZF_THAP"/>
    <property type="match status" value="1"/>
</dbReference>
<dbReference type="SUPFAM" id="SSF103657">
    <property type="entry name" value="BAR/IMD domain-like"/>
    <property type="match status" value="1"/>
</dbReference>
<feature type="region of interest" description="Disordered" evidence="13">
    <location>
        <begin position="148"/>
        <end position="170"/>
    </location>
</feature>
<keyword evidence="7 11" id="KW-0238">DNA-binding</keyword>
<dbReference type="SMART" id="SM00980">
    <property type="entry name" value="THAP"/>
    <property type="match status" value="1"/>
</dbReference>
<evidence type="ECO:0000256" key="12">
    <source>
        <dbReference type="SAM" id="Coils"/>
    </source>
</evidence>
<evidence type="ECO:0000256" key="5">
    <source>
        <dbReference type="ARBA" id="ARBA00022833"/>
    </source>
</evidence>
<dbReference type="FunFam" id="3.30.160.60:FF:000340">
    <property type="entry name" value="zinc finger protein 473 isoform X1"/>
    <property type="match status" value="1"/>
</dbReference>
<evidence type="ECO:0000313" key="18">
    <source>
        <dbReference type="Proteomes" id="UP000078542"/>
    </source>
</evidence>
<dbReference type="SMART" id="SM00692">
    <property type="entry name" value="DM3"/>
    <property type="match status" value="1"/>
</dbReference>
<evidence type="ECO:0000256" key="2">
    <source>
        <dbReference type="ARBA" id="ARBA00022723"/>
    </source>
</evidence>
<dbReference type="Gene3D" id="3.30.160.60">
    <property type="entry name" value="Classic Zinc Finger"/>
    <property type="match status" value="4"/>
</dbReference>
<dbReference type="GO" id="GO:0000978">
    <property type="term" value="F:RNA polymerase II cis-regulatory region sequence-specific DNA binding"/>
    <property type="evidence" value="ECO:0007669"/>
    <property type="project" value="TreeGrafter"/>
</dbReference>
<keyword evidence="8" id="KW-0804">Transcription</keyword>
<protein>
    <submittedName>
        <fullName evidence="17">Uncharacterized protein</fullName>
    </submittedName>
</protein>
<evidence type="ECO:0000256" key="3">
    <source>
        <dbReference type="ARBA" id="ARBA00022737"/>
    </source>
</evidence>